<dbReference type="RefSeq" id="WP_139942941.1">
    <property type="nucleotide sequence ID" value="NZ_MSZV01000098.1"/>
</dbReference>
<feature type="chain" id="PRO_5016366055" description="DUF2884 family protein" evidence="1">
    <location>
        <begin position="18"/>
        <end position="173"/>
    </location>
</feature>
<dbReference type="EMBL" id="QGHC01000004">
    <property type="protein sequence ID" value="PWK89898.1"/>
    <property type="molecule type" value="Genomic_DNA"/>
</dbReference>
<keyword evidence="3" id="KW-1185">Reference proteome</keyword>
<dbReference type="OrthoDB" id="5955644at2"/>
<evidence type="ECO:0008006" key="4">
    <source>
        <dbReference type="Google" id="ProtNLM"/>
    </source>
</evidence>
<proteinExistence type="predicted"/>
<evidence type="ECO:0000313" key="2">
    <source>
        <dbReference type="EMBL" id="PWK89898.1"/>
    </source>
</evidence>
<comment type="caution">
    <text evidence="2">The sequence shown here is derived from an EMBL/GenBank/DDBJ whole genome shotgun (WGS) entry which is preliminary data.</text>
</comment>
<dbReference type="PROSITE" id="PS51257">
    <property type="entry name" value="PROKAR_LIPOPROTEIN"/>
    <property type="match status" value="1"/>
</dbReference>
<protein>
    <recommendedName>
        <fullName evidence="4">DUF2884 family protein</fullName>
    </recommendedName>
</protein>
<evidence type="ECO:0000313" key="3">
    <source>
        <dbReference type="Proteomes" id="UP000245812"/>
    </source>
</evidence>
<accession>A0A316I8T1</accession>
<organism evidence="2 3">
    <name type="scientific">Fulvimonas soli</name>
    <dbReference type="NCBI Taxonomy" id="155197"/>
    <lineage>
        <taxon>Bacteria</taxon>
        <taxon>Pseudomonadati</taxon>
        <taxon>Pseudomonadota</taxon>
        <taxon>Gammaproteobacteria</taxon>
        <taxon>Lysobacterales</taxon>
        <taxon>Rhodanobacteraceae</taxon>
        <taxon>Fulvimonas</taxon>
    </lineage>
</organism>
<dbReference type="Proteomes" id="UP000245812">
    <property type="component" value="Unassembled WGS sequence"/>
</dbReference>
<keyword evidence="1" id="KW-0732">Signal</keyword>
<name>A0A316I8T1_9GAMM</name>
<sequence>MARHFLAPMLLAATLLAGCSGLGDTSIANGGIVLDHGEITLHASDAPAATIDAAGTLRIDGKAVALAPDQRALLLRYYQGVRAVREHGIATGKAGAAAAAASLKDAVAGGSAAGDKAADRADLVTRMATRICQDLAEVKAAQDALAVQLPAFKPYANILDEDKDCHDDGKAAP</sequence>
<gene>
    <name evidence="2" type="ORF">C7456_104256</name>
</gene>
<dbReference type="AlphaFoldDB" id="A0A316I8T1"/>
<feature type="signal peptide" evidence="1">
    <location>
        <begin position="1"/>
        <end position="17"/>
    </location>
</feature>
<reference evidence="2 3" key="1">
    <citation type="submission" date="2018-05" db="EMBL/GenBank/DDBJ databases">
        <title>Genomic Encyclopedia of Type Strains, Phase IV (KMG-IV): sequencing the most valuable type-strain genomes for metagenomic binning, comparative biology and taxonomic classification.</title>
        <authorList>
            <person name="Goeker M."/>
        </authorList>
    </citation>
    <scope>NUCLEOTIDE SEQUENCE [LARGE SCALE GENOMIC DNA]</scope>
    <source>
        <strain evidence="2 3">DSM 14263</strain>
    </source>
</reference>
<evidence type="ECO:0000256" key="1">
    <source>
        <dbReference type="SAM" id="SignalP"/>
    </source>
</evidence>